<name>A0A9P3LHI4_9APHY</name>
<feature type="compositionally biased region" description="Pro residues" evidence="1">
    <location>
        <begin position="189"/>
        <end position="198"/>
    </location>
</feature>
<dbReference type="Proteomes" id="UP000703269">
    <property type="component" value="Unassembled WGS sequence"/>
</dbReference>
<protein>
    <submittedName>
        <fullName evidence="2">Uncharacterized protein</fullName>
    </submittedName>
</protein>
<feature type="region of interest" description="Disordered" evidence="1">
    <location>
        <begin position="225"/>
        <end position="270"/>
    </location>
</feature>
<feature type="compositionally biased region" description="Low complexity" evidence="1">
    <location>
        <begin position="178"/>
        <end position="188"/>
    </location>
</feature>
<evidence type="ECO:0000313" key="3">
    <source>
        <dbReference type="Proteomes" id="UP000703269"/>
    </source>
</evidence>
<evidence type="ECO:0000256" key="1">
    <source>
        <dbReference type="SAM" id="MobiDB-lite"/>
    </source>
</evidence>
<gene>
    <name evidence="2" type="ORF">PsYK624_111860</name>
</gene>
<comment type="caution">
    <text evidence="2">The sequence shown here is derived from an EMBL/GenBank/DDBJ whole genome shotgun (WGS) entry which is preliminary data.</text>
</comment>
<dbReference type="AlphaFoldDB" id="A0A9P3LHI4"/>
<reference evidence="2 3" key="1">
    <citation type="submission" date="2021-08" db="EMBL/GenBank/DDBJ databases">
        <title>Draft Genome Sequence of Phanerochaete sordida strain YK-624.</title>
        <authorList>
            <person name="Mori T."/>
            <person name="Dohra H."/>
            <person name="Suzuki T."/>
            <person name="Kawagishi H."/>
            <person name="Hirai H."/>
        </authorList>
    </citation>
    <scope>NUCLEOTIDE SEQUENCE [LARGE SCALE GENOMIC DNA]</scope>
    <source>
        <strain evidence="2 3">YK-624</strain>
    </source>
</reference>
<evidence type="ECO:0000313" key="2">
    <source>
        <dbReference type="EMBL" id="GJE95008.1"/>
    </source>
</evidence>
<feature type="compositionally biased region" description="Low complexity" evidence="1">
    <location>
        <begin position="227"/>
        <end position="246"/>
    </location>
</feature>
<organism evidence="2 3">
    <name type="scientific">Phanerochaete sordida</name>
    <dbReference type="NCBI Taxonomy" id="48140"/>
    <lineage>
        <taxon>Eukaryota</taxon>
        <taxon>Fungi</taxon>
        <taxon>Dikarya</taxon>
        <taxon>Basidiomycota</taxon>
        <taxon>Agaricomycotina</taxon>
        <taxon>Agaricomycetes</taxon>
        <taxon>Polyporales</taxon>
        <taxon>Phanerochaetaceae</taxon>
        <taxon>Phanerochaete</taxon>
    </lineage>
</organism>
<feature type="compositionally biased region" description="Low complexity" evidence="1">
    <location>
        <begin position="436"/>
        <end position="450"/>
    </location>
</feature>
<proteinExistence type="predicted"/>
<feature type="compositionally biased region" description="Basic residues" evidence="1">
    <location>
        <begin position="72"/>
        <end position="82"/>
    </location>
</feature>
<feature type="compositionally biased region" description="Low complexity" evidence="1">
    <location>
        <begin position="412"/>
        <end position="427"/>
    </location>
</feature>
<accession>A0A9P3LHI4</accession>
<keyword evidence="3" id="KW-1185">Reference proteome</keyword>
<feature type="region of interest" description="Disordered" evidence="1">
    <location>
        <begin position="47"/>
        <end position="201"/>
    </location>
</feature>
<dbReference type="EMBL" id="BPQB01000045">
    <property type="protein sequence ID" value="GJE95008.1"/>
    <property type="molecule type" value="Genomic_DNA"/>
</dbReference>
<sequence length="516" mass="55024">MPFSRVLRSPGLVHTSCANARAPRERNLRRKLRTPLDDARTSLAGRVSVVSKRSGRLSLRTLPTTPQDSQRRRPLLHRRHRPPPSSLARTAHGVPHDVRHPRRRTHFCRLSAIRGGEHRPRAAPSPARRPAQHRGRAADAAPDGRSRDAFLSSRRKSAGSGGTAFVPRARPGVPPRVPGRSRAPAAPRAAPPPTPRPPDAFLSSRALLERKAPARRDVRQQLRAALAGRTDTRASGAAAADTLASRNDPLDGRGRAPLGPRGRDAHGAARAACAPDGVLASRRTLARPPGDVDGFALRMHARTRGARNFVSAVWAWVVGVRRAVPGPWKRCATRREGRVGGGDDVEGLAFAAGRMDVASAIPPPSATMGCRRLCAGPAASTPRTDASTAADPLPPIARGHPTPPAAGRSKRASPTAAAAARTWNPAARGHRVGDGSPSRTRTPRRASSPRPRARPPALCRTDAPRAWTVRLPPSRPSSLPPAACPALQPSLLVLRPGQRATRRCKSVRTAVRADST</sequence>
<feature type="region of interest" description="Disordered" evidence="1">
    <location>
        <begin position="377"/>
        <end position="466"/>
    </location>
</feature>